<dbReference type="Gene3D" id="3.20.20.30">
    <property type="entry name" value="Luciferase-like domain"/>
    <property type="match status" value="1"/>
</dbReference>
<comment type="caution">
    <text evidence="2">The sequence shown here is derived from an EMBL/GenBank/DDBJ whole genome shotgun (WGS) entry which is preliminary data.</text>
</comment>
<name>A0A934K4C1_9BACT</name>
<gene>
    <name evidence="2" type="ORF">JF922_19385</name>
</gene>
<organism evidence="2 3">
    <name type="scientific">Candidatus Nephthysia bennettiae</name>
    <dbReference type="NCBI Taxonomy" id="3127016"/>
    <lineage>
        <taxon>Bacteria</taxon>
        <taxon>Bacillati</taxon>
        <taxon>Candidatus Dormiibacterota</taxon>
        <taxon>Candidatus Dormibacteria</taxon>
        <taxon>Candidatus Dormibacterales</taxon>
        <taxon>Candidatus Dormibacteraceae</taxon>
        <taxon>Candidatus Nephthysia</taxon>
    </lineage>
</organism>
<dbReference type="InterPro" id="IPR050564">
    <property type="entry name" value="F420-G6PD/mer"/>
</dbReference>
<evidence type="ECO:0000259" key="1">
    <source>
        <dbReference type="Pfam" id="PF00296"/>
    </source>
</evidence>
<evidence type="ECO:0000313" key="2">
    <source>
        <dbReference type="EMBL" id="MBJ7600222.1"/>
    </source>
</evidence>
<proteinExistence type="predicted"/>
<evidence type="ECO:0000313" key="3">
    <source>
        <dbReference type="Proteomes" id="UP000612893"/>
    </source>
</evidence>
<dbReference type="GO" id="GO:0016705">
    <property type="term" value="F:oxidoreductase activity, acting on paired donors, with incorporation or reduction of molecular oxygen"/>
    <property type="evidence" value="ECO:0007669"/>
    <property type="project" value="InterPro"/>
</dbReference>
<protein>
    <submittedName>
        <fullName evidence="2">LLM class flavin-dependent oxidoreductase</fullName>
    </submittedName>
</protein>
<dbReference type="AlphaFoldDB" id="A0A934K4C1"/>
<dbReference type="Proteomes" id="UP000612893">
    <property type="component" value="Unassembled WGS sequence"/>
</dbReference>
<dbReference type="RefSeq" id="WP_338203967.1">
    <property type="nucleotide sequence ID" value="NZ_JAEKNR010000195.1"/>
</dbReference>
<accession>A0A934K4C1</accession>
<sequence length="296" mass="31832">MVKVGLALPTVDTRTGRPATLAELAARAEAAEQAGFDSVWVMDHFWSERAQGRRGAHEPMVTLTYLAARTSRLRLGPLVACNSFRHPGQLGREALAIADASGGRFVLGIGAGWYRPEYEAFGFPFDHRVSRLEEALTVLPPLLRGERVSYEGRYLHLRDASLVGTGGAPPLWVAAGGPRMMDLTARHADGWNGAWYGPDTADFRASLGDLRAAMAAVGRPAAEVEISAGLFVLPDREAGPEDGRAIVGDPGHVAERISAYGEAGADLVIVSLARNPFVEEDPTYPAKMAEALRHLR</sequence>
<dbReference type="Pfam" id="PF00296">
    <property type="entry name" value="Bac_luciferase"/>
    <property type="match status" value="1"/>
</dbReference>
<dbReference type="SUPFAM" id="SSF51679">
    <property type="entry name" value="Bacterial luciferase-like"/>
    <property type="match status" value="1"/>
</dbReference>
<dbReference type="PANTHER" id="PTHR43244:SF2">
    <property type="entry name" value="CONSERVED HYPOTHETICAL ALANINE AND PROLINE-RICH PROTEIN"/>
    <property type="match status" value="1"/>
</dbReference>
<dbReference type="EMBL" id="JAEKNR010000195">
    <property type="protein sequence ID" value="MBJ7600222.1"/>
    <property type="molecule type" value="Genomic_DNA"/>
</dbReference>
<feature type="domain" description="Luciferase-like" evidence="1">
    <location>
        <begin position="7"/>
        <end position="235"/>
    </location>
</feature>
<keyword evidence="3" id="KW-1185">Reference proteome</keyword>
<dbReference type="InterPro" id="IPR011251">
    <property type="entry name" value="Luciferase-like_dom"/>
</dbReference>
<dbReference type="InterPro" id="IPR036661">
    <property type="entry name" value="Luciferase-like_sf"/>
</dbReference>
<dbReference type="PANTHER" id="PTHR43244">
    <property type="match status" value="1"/>
</dbReference>
<reference evidence="2" key="1">
    <citation type="submission" date="2020-10" db="EMBL/GenBank/DDBJ databases">
        <title>Ca. Dormibacterota MAGs.</title>
        <authorList>
            <person name="Montgomery K."/>
        </authorList>
    </citation>
    <scope>NUCLEOTIDE SEQUENCE [LARGE SCALE GENOMIC DNA]</scope>
    <source>
        <strain evidence="2">SC8812_S17_10</strain>
    </source>
</reference>